<dbReference type="Pfam" id="PF00696">
    <property type="entry name" value="AA_kinase"/>
    <property type="match status" value="1"/>
</dbReference>
<dbReference type="InterPro" id="IPR019797">
    <property type="entry name" value="Glutamate_5-kinase_CS"/>
</dbReference>
<dbReference type="FunFam" id="3.40.1160.10:FF:000018">
    <property type="entry name" value="Glutamate 5-kinase"/>
    <property type="match status" value="1"/>
</dbReference>
<dbReference type="InterPro" id="IPR041739">
    <property type="entry name" value="G5K_ProB"/>
</dbReference>
<feature type="binding site" evidence="8">
    <location>
        <position position="156"/>
    </location>
    <ligand>
        <name>substrate</name>
    </ligand>
</feature>
<dbReference type="PANTHER" id="PTHR43654:SF1">
    <property type="entry name" value="ISOPENTENYL PHOSPHATE KINASE"/>
    <property type="match status" value="1"/>
</dbReference>
<evidence type="ECO:0000256" key="3">
    <source>
        <dbReference type="ARBA" id="ARBA00022650"/>
    </source>
</evidence>
<keyword evidence="7 8" id="KW-0067">ATP-binding</keyword>
<comment type="catalytic activity">
    <reaction evidence="8">
        <text>L-glutamate + ATP = L-glutamyl 5-phosphate + ADP</text>
        <dbReference type="Rhea" id="RHEA:14877"/>
        <dbReference type="ChEBI" id="CHEBI:29985"/>
        <dbReference type="ChEBI" id="CHEBI:30616"/>
        <dbReference type="ChEBI" id="CHEBI:58274"/>
        <dbReference type="ChEBI" id="CHEBI:456216"/>
        <dbReference type="EC" id="2.7.2.11"/>
    </reaction>
</comment>
<dbReference type="EC" id="2.7.2.11" evidence="8"/>
<sequence>MRDRRYLQGKTRIVVKIGSSSLTHANTGKISLSKLERFVRQVADLKNSGKEVIVVTSGAVAVGLSALNLEKKPMELEGKQAVAAVGQASLMMLYQKLFREYNHVAGQLLITKDIVENAKRKQNVVNTFKSLLAYGAIPVVNENDTVATEEIEFGDNDTLSAIVATLVEADLLILLSDIDGLYDKNPNLHEDARIISHVDAIDERVEHMASGSNSSVGTGGMITKILAAKIANESGIDMVISHADTDHVLSRIVHGEDLGTLFKAPVLQ</sequence>
<dbReference type="NCBIfam" id="TIGR01027">
    <property type="entry name" value="proB"/>
    <property type="match status" value="1"/>
</dbReference>
<dbReference type="InterPro" id="IPR005715">
    <property type="entry name" value="Glu_5kinase/COase_Synthase"/>
</dbReference>
<reference evidence="10 11" key="1">
    <citation type="submission" date="2020-01" db="EMBL/GenBank/DDBJ databases">
        <title>Anaeroalcalibacter tamaniensis gen. nov., sp. nov., moderately halophilic strictly anaerobic fermenter bacterium from mud volcano of Taman peninsula.</title>
        <authorList>
            <person name="Frolova A."/>
            <person name="Merkel A.Y."/>
            <person name="Slobodkin A.I."/>
        </authorList>
    </citation>
    <scope>NUCLEOTIDE SEQUENCE [LARGE SCALE GENOMIC DNA]</scope>
    <source>
        <strain evidence="10 11">F-3ap</strain>
    </source>
</reference>
<dbReference type="PANTHER" id="PTHR43654">
    <property type="entry name" value="GLUTAMATE 5-KINASE"/>
    <property type="match status" value="1"/>
</dbReference>
<dbReference type="GO" id="GO:0005524">
    <property type="term" value="F:ATP binding"/>
    <property type="evidence" value="ECO:0007669"/>
    <property type="project" value="UniProtKB-KW"/>
</dbReference>
<dbReference type="PRINTS" id="PR00474">
    <property type="entry name" value="GLU5KINASE"/>
</dbReference>
<comment type="similarity">
    <text evidence="8">Belongs to the glutamate 5-kinase family.</text>
</comment>
<evidence type="ECO:0000256" key="7">
    <source>
        <dbReference type="ARBA" id="ARBA00022840"/>
    </source>
</evidence>
<dbReference type="CDD" id="cd04242">
    <property type="entry name" value="AAK_G5K_ProB"/>
    <property type="match status" value="1"/>
</dbReference>
<accession>A0A7X5HWV8</accession>
<dbReference type="PIRSF" id="PIRSF000729">
    <property type="entry name" value="GK"/>
    <property type="match status" value="1"/>
</dbReference>
<evidence type="ECO:0000256" key="5">
    <source>
        <dbReference type="ARBA" id="ARBA00022741"/>
    </source>
</evidence>
<evidence type="ECO:0000256" key="1">
    <source>
        <dbReference type="ARBA" id="ARBA00022490"/>
    </source>
</evidence>
<keyword evidence="5 8" id="KW-0547">Nucleotide-binding</keyword>
<evidence type="ECO:0000259" key="9">
    <source>
        <dbReference type="Pfam" id="PF00696"/>
    </source>
</evidence>
<comment type="subcellular location">
    <subcellularLocation>
        <location evidence="8">Cytoplasm</location>
    </subcellularLocation>
</comment>
<dbReference type="InterPro" id="IPR001048">
    <property type="entry name" value="Asp/Glu/Uridylate_kinase"/>
</dbReference>
<keyword evidence="2 8" id="KW-0028">Amino-acid biosynthesis</keyword>
<dbReference type="GO" id="GO:0005829">
    <property type="term" value="C:cytosol"/>
    <property type="evidence" value="ECO:0007669"/>
    <property type="project" value="TreeGrafter"/>
</dbReference>
<evidence type="ECO:0000256" key="2">
    <source>
        <dbReference type="ARBA" id="ARBA00022605"/>
    </source>
</evidence>
<dbReference type="UniPathway" id="UPA00098">
    <property type="reaction ID" value="UER00359"/>
</dbReference>
<feature type="binding site" evidence="8">
    <location>
        <position position="144"/>
    </location>
    <ligand>
        <name>substrate</name>
    </ligand>
</feature>
<feature type="binding site" evidence="8">
    <location>
        <begin position="176"/>
        <end position="177"/>
    </location>
    <ligand>
        <name>ATP</name>
        <dbReference type="ChEBI" id="CHEBI:30616"/>
    </ligand>
</feature>
<dbReference type="SUPFAM" id="SSF53633">
    <property type="entry name" value="Carbamate kinase-like"/>
    <property type="match status" value="1"/>
</dbReference>
<feature type="binding site" evidence="8">
    <location>
        <begin position="218"/>
        <end position="224"/>
    </location>
    <ligand>
        <name>ATP</name>
        <dbReference type="ChEBI" id="CHEBI:30616"/>
    </ligand>
</feature>
<comment type="function">
    <text evidence="8">Catalyzes the transfer of a phosphate group to glutamate to form L-glutamate 5-phosphate.</text>
</comment>
<feature type="domain" description="Aspartate/glutamate/uridylate kinase" evidence="9">
    <location>
        <begin position="12"/>
        <end position="240"/>
    </location>
</feature>
<evidence type="ECO:0000256" key="8">
    <source>
        <dbReference type="HAMAP-Rule" id="MF_00456"/>
    </source>
</evidence>
<protein>
    <recommendedName>
        <fullName evidence="8">Glutamate 5-kinase</fullName>
        <ecNumber evidence="8">2.7.2.11</ecNumber>
    </recommendedName>
    <alternativeName>
        <fullName evidence="8">Gamma-glutamyl kinase</fullName>
        <shortName evidence="8">GK</shortName>
    </alternativeName>
</protein>
<dbReference type="InterPro" id="IPR001057">
    <property type="entry name" value="Glu/AcGlu_kinase"/>
</dbReference>
<dbReference type="InterPro" id="IPR036393">
    <property type="entry name" value="AceGlu_kinase-like_sf"/>
</dbReference>
<evidence type="ECO:0000256" key="6">
    <source>
        <dbReference type="ARBA" id="ARBA00022777"/>
    </source>
</evidence>
<proteinExistence type="inferred from homology"/>
<keyword evidence="11" id="KW-1185">Reference proteome</keyword>
<dbReference type="EMBL" id="JAAEEH010000029">
    <property type="protein sequence ID" value="NDL68150.1"/>
    <property type="molecule type" value="Genomic_DNA"/>
</dbReference>
<dbReference type="Gene3D" id="3.40.1160.10">
    <property type="entry name" value="Acetylglutamate kinase-like"/>
    <property type="match status" value="1"/>
</dbReference>
<dbReference type="InterPro" id="IPR011529">
    <property type="entry name" value="Glu_5kinase"/>
</dbReference>
<dbReference type="PROSITE" id="PS00902">
    <property type="entry name" value="GLUTAMATE_5_KINASE"/>
    <property type="match status" value="1"/>
</dbReference>
<keyword evidence="4 8" id="KW-0808">Transferase</keyword>
<dbReference type="Proteomes" id="UP000461585">
    <property type="component" value="Unassembled WGS sequence"/>
</dbReference>
<evidence type="ECO:0000313" key="11">
    <source>
        <dbReference type="Proteomes" id="UP000461585"/>
    </source>
</evidence>
<dbReference type="GO" id="GO:0055129">
    <property type="term" value="P:L-proline biosynthetic process"/>
    <property type="evidence" value="ECO:0007669"/>
    <property type="project" value="UniProtKB-UniRule"/>
</dbReference>
<comment type="caution">
    <text evidence="10">The sequence shown here is derived from an EMBL/GenBank/DDBJ whole genome shotgun (WGS) entry which is preliminary data.</text>
</comment>
<gene>
    <name evidence="8 10" type="primary">proB</name>
    <name evidence="10" type="ORF">GXN74_10395</name>
</gene>
<feature type="binding site" evidence="8">
    <location>
        <position position="16"/>
    </location>
    <ligand>
        <name>ATP</name>
        <dbReference type="ChEBI" id="CHEBI:30616"/>
    </ligand>
</feature>
<organism evidence="10 11">
    <name type="scientific">Anaerotalea alkaliphila</name>
    <dbReference type="NCBI Taxonomy" id="2662126"/>
    <lineage>
        <taxon>Bacteria</taxon>
        <taxon>Bacillati</taxon>
        <taxon>Bacillota</taxon>
        <taxon>Clostridia</taxon>
        <taxon>Eubacteriales</taxon>
        <taxon>Anaerotalea</taxon>
    </lineage>
</organism>
<evidence type="ECO:0000256" key="4">
    <source>
        <dbReference type="ARBA" id="ARBA00022679"/>
    </source>
</evidence>
<dbReference type="AlphaFoldDB" id="A0A7X5HWV8"/>
<evidence type="ECO:0000313" key="10">
    <source>
        <dbReference type="EMBL" id="NDL68150.1"/>
    </source>
</evidence>
<comment type="pathway">
    <text evidence="8">Amino-acid biosynthesis; L-proline biosynthesis; L-glutamate 5-semialdehyde from L-glutamate: step 1/2.</text>
</comment>
<dbReference type="GO" id="GO:0004349">
    <property type="term" value="F:glutamate 5-kinase activity"/>
    <property type="evidence" value="ECO:0007669"/>
    <property type="project" value="UniProtKB-UniRule"/>
</dbReference>
<dbReference type="HAMAP" id="MF_00456">
    <property type="entry name" value="ProB"/>
    <property type="match status" value="1"/>
</dbReference>
<keyword evidence="6 8" id="KW-0418">Kinase</keyword>
<name>A0A7X5HWV8_9FIRM</name>
<dbReference type="RefSeq" id="WP_162370875.1">
    <property type="nucleotide sequence ID" value="NZ_JAAEEH010000029.1"/>
</dbReference>
<keyword evidence="3 8" id="KW-0641">Proline biosynthesis</keyword>
<feature type="binding site" evidence="8">
    <location>
        <position position="57"/>
    </location>
    <ligand>
        <name>substrate</name>
    </ligand>
</feature>
<keyword evidence="1 8" id="KW-0963">Cytoplasm</keyword>